<dbReference type="EMBL" id="WIWJ01000048">
    <property type="protein sequence ID" value="MQT49239.1"/>
    <property type="molecule type" value="Genomic_DNA"/>
</dbReference>
<feature type="domain" description="Beta-lactamase-related" evidence="1">
    <location>
        <begin position="38"/>
        <end position="131"/>
    </location>
</feature>
<reference evidence="2 3" key="1">
    <citation type="submission" date="2019-10" db="EMBL/GenBank/DDBJ databases">
        <title>Evaluation of single-gene subtyping targets for Pseudomonas.</title>
        <authorList>
            <person name="Reichler S.J."/>
            <person name="Orsi R.H."/>
            <person name="Wiedmann M."/>
            <person name="Martin N.H."/>
            <person name="Murphy S.I."/>
        </authorList>
    </citation>
    <scope>NUCLEOTIDE SEQUENCE [LARGE SCALE GENOMIC DNA]</scope>
    <source>
        <strain evidence="2 3">FSL R10-3257</strain>
    </source>
</reference>
<dbReference type="InterPro" id="IPR012338">
    <property type="entry name" value="Beta-lactam/transpept-like"/>
</dbReference>
<dbReference type="PANTHER" id="PTHR43283">
    <property type="entry name" value="BETA-LACTAMASE-RELATED"/>
    <property type="match status" value="1"/>
</dbReference>
<organism evidence="2 3">
    <name type="scientific">Pseudomonas helleri</name>
    <dbReference type="NCBI Taxonomy" id="1608996"/>
    <lineage>
        <taxon>Bacteria</taxon>
        <taxon>Pseudomonadati</taxon>
        <taxon>Pseudomonadota</taxon>
        <taxon>Gammaproteobacteria</taxon>
        <taxon>Pseudomonadales</taxon>
        <taxon>Pseudomonadaceae</taxon>
        <taxon>Pseudomonas</taxon>
    </lineage>
</organism>
<dbReference type="Proteomes" id="UP000441404">
    <property type="component" value="Unassembled WGS sequence"/>
</dbReference>
<dbReference type="RefSeq" id="WP_153428052.1">
    <property type="nucleotide sequence ID" value="NZ_WIWJ01000048.1"/>
</dbReference>
<dbReference type="InterPro" id="IPR001466">
    <property type="entry name" value="Beta-lactam-related"/>
</dbReference>
<accession>A0A6A7YC75</accession>
<evidence type="ECO:0000313" key="3">
    <source>
        <dbReference type="Proteomes" id="UP000441404"/>
    </source>
</evidence>
<evidence type="ECO:0000313" key="2">
    <source>
        <dbReference type="EMBL" id="MQT49239.1"/>
    </source>
</evidence>
<gene>
    <name evidence="2" type="ORF">GHO40_21250</name>
</gene>
<dbReference type="Pfam" id="PF00144">
    <property type="entry name" value="Beta-lactamase"/>
    <property type="match status" value="1"/>
</dbReference>
<dbReference type="GO" id="GO:0016787">
    <property type="term" value="F:hydrolase activity"/>
    <property type="evidence" value="ECO:0007669"/>
    <property type="project" value="UniProtKB-KW"/>
</dbReference>
<proteinExistence type="predicted"/>
<comment type="caution">
    <text evidence="2">The sequence shown here is derived from an EMBL/GenBank/DDBJ whole genome shotgun (WGS) entry which is preliminary data.</text>
</comment>
<dbReference type="Gene3D" id="3.40.710.10">
    <property type="entry name" value="DD-peptidase/beta-lactamase superfamily"/>
    <property type="match status" value="1"/>
</dbReference>
<protein>
    <submittedName>
        <fullName evidence="2">Serine hydrolase</fullName>
    </submittedName>
</protein>
<sequence>MTAFTYPLPQGVTSAQQSERIQAVVQEALDDQRLYARAGVSYGMGASSISLEENLRRIASVPLLFEPGTQWRYSLPTDVLGALVARIQGVPLDDAIKQLVTGPLGMLETGFTAHAPQRVAAAYVNGQPPHRLGEGECVPVVEGTAGIDYSPELIFDAGAFPSAGAGMSGRFVSDLRDAVYGGLAVRP</sequence>
<keyword evidence="2" id="KW-0378">Hydrolase</keyword>
<name>A0A6A7YC75_9PSED</name>
<evidence type="ECO:0000259" key="1">
    <source>
        <dbReference type="Pfam" id="PF00144"/>
    </source>
</evidence>
<dbReference type="InterPro" id="IPR050789">
    <property type="entry name" value="Diverse_Enzym_Activities"/>
</dbReference>
<dbReference type="AlphaFoldDB" id="A0A6A7YC75"/>
<dbReference type="SUPFAM" id="SSF56601">
    <property type="entry name" value="beta-lactamase/transpeptidase-like"/>
    <property type="match status" value="1"/>
</dbReference>
<dbReference type="PANTHER" id="PTHR43283:SF3">
    <property type="entry name" value="BETA-LACTAMASE FAMILY PROTEIN (AFU_ORTHOLOGUE AFUA_5G07500)"/>
    <property type="match status" value="1"/>
</dbReference>